<evidence type="ECO:0000256" key="2">
    <source>
        <dbReference type="SAM" id="MobiDB-lite"/>
    </source>
</evidence>
<accession>A0AAD5RGV0</accession>
<dbReference type="Proteomes" id="UP001201980">
    <property type="component" value="Unassembled WGS sequence"/>
</dbReference>
<comment type="caution">
    <text evidence="4">The sequence shown here is derived from an EMBL/GenBank/DDBJ whole genome shotgun (WGS) entry which is preliminary data.</text>
</comment>
<sequence>MDPSKMKRDIRPGRPHQLGPDGHPAGLSLVYEPEEGQSPYADIEVYEEKRLQMARVWTFGYSSNVFKFHRKSVADLATFARDLLYQLRDWVDGIIVEKDSSVPFSPGQDVVPVNTDHRGLARFPNTKDPELRKLLSRLVRCIDEFGPWSGNVFRMTPEEKLNRITEFLGLPNDSDQHIASISALMASGTCDWVTSNDCYESLLEDISLQPRLLWYHGLPGSGKSSYARKKNSPSQEKYLSEAMGSATIRFNDLWRSDVERESNKWTWEDRELFKTSVDLGDEEANPPSDPGSFVWSLGPNSAAHEQLPSTCLHALLEILIRDGESVPFDSFAAYASSSWYFHPSHINHDFQKECSSLLGEFLTGRGIVAWIRVLAETGQLQIMPLVASALLTLRYFSPVKLGVLFKKSLELWAIELVQLVSRFGRELRRRPSSIHDVVPAFCPYSSLLRRQARPQARPSTVIIRRISEESWSDILARLPAPRNAGGTTCTARAGTVFDSVSTRDAHCDLEPGLQSDVEPPSRVVKVDWAGVPEHATLVRADGSTWIWDLGHGLIRRVTDISTFDVRGSHGKPVILLGDGEGKLVIQTITGHRLASVSVSDGLLTDMTICPNGSKTCLLLEGECVVWAPTVLYLVGLNIVNPLGIPYQLLTQCSENIVASRSRQDIDLLAIGCRTRTYSTAHSGGEIRVYDANCKQQLSISPEFATSILRMGWSSDETHLAVIGVSGTVTVLCIKTCAEVVAQFRVEISGIVNQILISQNNSMLLLISTARVTVWSIEDGRLLAKRQCHDRPASLVHAWQHWANHPRYPDHLVALSTKCLQVFRKNEPTQQPEVFNEKMSNYKIDMIYISADSSQIFLQVSHKEDPKQVAMFQIESCDLVGEATSATALNVVQFSQKMWLHGVWSLGLTQSGPQQSGQTFREPNFVYIDSQGSVCYYAP</sequence>
<name>A0AAD5RGV0_9PEZI</name>
<dbReference type="AlphaFoldDB" id="A0AAD5RGV0"/>
<dbReference type="Gene3D" id="2.130.10.10">
    <property type="entry name" value="YVTN repeat-like/Quinoprotein amine dehydrogenase"/>
    <property type="match status" value="1"/>
</dbReference>
<dbReference type="InterPro" id="IPR015943">
    <property type="entry name" value="WD40/YVTN_repeat-like_dom_sf"/>
</dbReference>
<evidence type="ECO:0000259" key="3">
    <source>
        <dbReference type="Pfam" id="PF24883"/>
    </source>
</evidence>
<dbReference type="InterPro" id="IPR036322">
    <property type="entry name" value="WD40_repeat_dom_sf"/>
</dbReference>
<reference evidence="4" key="1">
    <citation type="submission" date="2022-07" db="EMBL/GenBank/DDBJ databases">
        <title>Draft genome sequence of Zalerion maritima ATCC 34329, a (micro)plastics degrading marine fungus.</title>
        <authorList>
            <person name="Paco A."/>
            <person name="Goncalves M.F.M."/>
            <person name="Rocha-Santos T.A.P."/>
            <person name="Alves A."/>
        </authorList>
    </citation>
    <scope>NUCLEOTIDE SEQUENCE</scope>
    <source>
        <strain evidence="4">ATCC 34329</strain>
    </source>
</reference>
<evidence type="ECO:0000256" key="1">
    <source>
        <dbReference type="ARBA" id="ARBA00022737"/>
    </source>
</evidence>
<dbReference type="SUPFAM" id="SSF50978">
    <property type="entry name" value="WD40 repeat-like"/>
    <property type="match status" value="1"/>
</dbReference>
<evidence type="ECO:0000313" key="5">
    <source>
        <dbReference type="Proteomes" id="UP001201980"/>
    </source>
</evidence>
<dbReference type="InterPro" id="IPR056884">
    <property type="entry name" value="NPHP3-like_N"/>
</dbReference>
<protein>
    <recommendedName>
        <fullName evidence="3">Nephrocystin 3-like N-terminal domain-containing protein</fullName>
    </recommendedName>
</protein>
<keyword evidence="1" id="KW-0677">Repeat</keyword>
<feature type="compositionally biased region" description="Basic and acidic residues" evidence="2">
    <location>
        <begin position="1"/>
        <end position="12"/>
    </location>
</feature>
<evidence type="ECO:0000313" key="4">
    <source>
        <dbReference type="EMBL" id="KAJ2893431.1"/>
    </source>
</evidence>
<feature type="domain" description="Nephrocystin 3-like N-terminal" evidence="3">
    <location>
        <begin position="188"/>
        <end position="227"/>
    </location>
</feature>
<dbReference type="Pfam" id="PF24883">
    <property type="entry name" value="NPHP3_N"/>
    <property type="match status" value="1"/>
</dbReference>
<organism evidence="4 5">
    <name type="scientific">Zalerion maritima</name>
    <dbReference type="NCBI Taxonomy" id="339359"/>
    <lineage>
        <taxon>Eukaryota</taxon>
        <taxon>Fungi</taxon>
        <taxon>Dikarya</taxon>
        <taxon>Ascomycota</taxon>
        <taxon>Pezizomycotina</taxon>
        <taxon>Sordariomycetes</taxon>
        <taxon>Lulworthiomycetidae</taxon>
        <taxon>Lulworthiales</taxon>
        <taxon>Lulworthiaceae</taxon>
        <taxon>Zalerion</taxon>
    </lineage>
</organism>
<gene>
    <name evidence="4" type="ORF">MKZ38_008689</name>
</gene>
<feature type="region of interest" description="Disordered" evidence="2">
    <location>
        <begin position="1"/>
        <end position="29"/>
    </location>
</feature>
<keyword evidence="5" id="KW-1185">Reference proteome</keyword>
<proteinExistence type="predicted"/>
<dbReference type="EMBL" id="JAKWBI020000606">
    <property type="protein sequence ID" value="KAJ2893431.1"/>
    <property type="molecule type" value="Genomic_DNA"/>
</dbReference>